<gene>
    <name evidence="1" type="ORF">Catovirus_1_203</name>
</gene>
<evidence type="ECO:0000313" key="1">
    <source>
        <dbReference type="EMBL" id="ARF08153.1"/>
    </source>
</evidence>
<dbReference type="EMBL" id="KY684083">
    <property type="protein sequence ID" value="ARF08153.1"/>
    <property type="molecule type" value="Genomic_DNA"/>
</dbReference>
<protein>
    <submittedName>
        <fullName evidence="1">Uncharacterized protein</fullName>
    </submittedName>
</protein>
<organism evidence="1">
    <name type="scientific">Catovirus CTV1</name>
    <dbReference type="NCBI Taxonomy" id="1977631"/>
    <lineage>
        <taxon>Viruses</taxon>
        <taxon>Varidnaviria</taxon>
        <taxon>Bamfordvirae</taxon>
        <taxon>Nucleocytoviricota</taxon>
        <taxon>Megaviricetes</taxon>
        <taxon>Imitervirales</taxon>
        <taxon>Mimiviridae</taxon>
        <taxon>Klosneuvirinae</taxon>
        <taxon>Catovirus</taxon>
    </lineage>
</organism>
<sequence>MIINARGTKIEIKDDCLLLKYSKVLQTYKNTIMKNNETDTEYYLNYRDSLVHDLIDYIEGYSKYNSKFENIMRELMIENDNSNKLDYNLKYVTKDIFWNYYNEHSFKGYYDPSPKAIDFIYDKLMSNTKPIVFITKIKNKPGNSGISDKNIILVDEYLNIFDLCGSSDYFAVNINYNQDFHFSNKNMVDAFQSFDRFSKYQTTNTKVKEEVLIEFQNDINVLANAQMPICYNVNNCHLTFDHDKLYKIFDINFVNTFKIKK</sequence>
<accession>A0A1V0S8X3</accession>
<reference evidence="1" key="1">
    <citation type="journal article" date="2017" name="Science">
        <title>Giant viruses with an expanded complement of translation system components.</title>
        <authorList>
            <person name="Schulz F."/>
            <person name="Yutin N."/>
            <person name="Ivanova N.N."/>
            <person name="Ortega D.R."/>
            <person name="Lee T.K."/>
            <person name="Vierheilig J."/>
            <person name="Daims H."/>
            <person name="Horn M."/>
            <person name="Wagner M."/>
            <person name="Jensen G.J."/>
            <person name="Kyrpides N.C."/>
            <person name="Koonin E.V."/>
            <person name="Woyke T."/>
        </authorList>
    </citation>
    <scope>NUCLEOTIDE SEQUENCE</scope>
    <source>
        <strain evidence="1">CTV1</strain>
    </source>
</reference>
<name>A0A1V0S8X3_9VIRU</name>
<proteinExistence type="predicted"/>